<dbReference type="InterPro" id="IPR036388">
    <property type="entry name" value="WH-like_DNA-bd_sf"/>
</dbReference>
<sequence>MAKDNDTQMLKGILQGCMLFLLAENELYGYAIGEALSKYGFDEIPKGTIYPLLMTMEKKGLLNSRMKSSPDGPNRKYYSLTAAGVVAKQTFANQWHVLSQSVERLIQEENNES</sequence>
<reference evidence="2 3" key="1">
    <citation type="journal article" date="2015" name="Genome Announc.">
        <title>Expanding the biotechnology potential of lactobacilli through comparative genomics of 213 strains and associated genera.</title>
        <authorList>
            <person name="Sun Z."/>
            <person name="Harris H.M."/>
            <person name="McCann A."/>
            <person name="Guo C."/>
            <person name="Argimon S."/>
            <person name="Zhang W."/>
            <person name="Yang X."/>
            <person name="Jeffery I.B."/>
            <person name="Cooney J.C."/>
            <person name="Kagawa T.F."/>
            <person name="Liu W."/>
            <person name="Song Y."/>
            <person name="Salvetti E."/>
            <person name="Wrobel A."/>
            <person name="Rasinkangas P."/>
            <person name="Parkhill J."/>
            <person name="Rea M.C."/>
            <person name="O'Sullivan O."/>
            <person name="Ritari J."/>
            <person name="Douillard F.P."/>
            <person name="Paul Ross R."/>
            <person name="Yang R."/>
            <person name="Briner A.E."/>
            <person name="Felis G.E."/>
            <person name="de Vos W.M."/>
            <person name="Barrangou R."/>
            <person name="Klaenhammer T.R."/>
            <person name="Caufield P.W."/>
            <person name="Cui Y."/>
            <person name="Zhang H."/>
            <person name="O'Toole P.W."/>
        </authorList>
    </citation>
    <scope>NUCLEOTIDE SEQUENCE [LARGE SCALE GENOMIC DNA]</scope>
    <source>
        <strain evidence="2 3">DSM 16230</strain>
    </source>
</reference>
<dbReference type="EMBL" id="AZFQ01000053">
    <property type="protein sequence ID" value="KRL97195.1"/>
    <property type="molecule type" value="Genomic_DNA"/>
</dbReference>
<dbReference type="Proteomes" id="UP000051166">
    <property type="component" value="Unassembled WGS sequence"/>
</dbReference>
<name>A0A0R1V643_9LACO</name>
<evidence type="ECO:0000313" key="3">
    <source>
        <dbReference type="Proteomes" id="UP000051166"/>
    </source>
</evidence>
<dbReference type="InterPro" id="IPR036390">
    <property type="entry name" value="WH_DNA-bd_sf"/>
</dbReference>
<gene>
    <name evidence="2" type="ORF">FD50_GL001750</name>
</gene>
<evidence type="ECO:0000313" key="2">
    <source>
        <dbReference type="EMBL" id="KRL97195.1"/>
    </source>
</evidence>
<evidence type="ECO:0000259" key="1">
    <source>
        <dbReference type="Pfam" id="PF03551"/>
    </source>
</evidence>
<proteinExistence type="predicted"/>
<dbReference type="InterPro" id="IPR005149">
    <property type="entry name" value="Tscrpt_reg_PadR_N"/>
</dbReference>
<protein>
    <submittedName>
        <fullName evidence="2">Transcriptional regulator</fullName>
    </submittedName>
</protein>
<dbReference type="Pfam" id="PF03551">
    <property type="entry name" value="PadR"/>
    <property type="match status" value="1"/>
</dbReference>
<dbReference type="PATRIC" id="fig|1423801.4.peg.1789"/>
<feature type="domain" description="Transcription regulator PadR N-terminal" evidence="1">
    <location>
        <begin position="19"/>
        <end position="85"/>
    </location>
</feature>
<comment type="caution">
    <text evidence="2">The sequence shown here is derived from an EMBL/GenBank/DDBJ whole genome shotgun (WGS) entry which is preliminary data.</text>
</comment>
<keyword evidence="3" id="KW-1185">Reference proteome</keyword>
<dbReference type="OrthoDB" id="9791785at2"/>
<dbReference type="Gene3D" id="1.10.10.10">
    <property type="entry name" value="Winged helix-like DNA-binding domain superfamily/Winged helix DNA-binding domain"/>
    <property type="match status" value="1"/>
</dbReference>
<accession>A0A0R1V643</accession>
<organism evidence="2 3">
    <name type="scientific">Liquorilactobacillus satsumensis DSM 16230 = JCM 12392</name>
    <dbReference type="NCBI Taxonomy" id="1423801"/>
    <lineage>
        <taxon>Bacteria</taxon>
        <taxon>Bacillati</taxon>
        <taxon>Bacillota</taxon>
        <taxon>Bacilli</taxon>
        <taxon>Lactobacillales</taxon>
        <taxon>Lactobacillaceae</taxon>
        <taxon>Liquorilactobacillus</taxon>
    </lineage>
</organism>
<dbReference type="AlphaFoldDB" id="A0A0R1V643"/>
<dbReference type="PANTHER" id="PTHR33169:SF14">
    <property type="entry name" value="TRANSCRIPTIONAL REGULATOR RV3488"/>
    <property type="match status" value="1"/>
</dbReference>
<dbReference type="InterPro" id="IPR052509">
    <property type="entry name" value="Metal_resp_DNA-bind_regulator"/>
</dbReference>
<dbReference type="STRING" id="1423801.FD50_GL001750"/>
<dbReference type="PANTHER" id="PTHR33169">
    <property type="entry name" value="PADR-FAMILY TRANSCRIPTIONAL REGULATOR"/>
    <property type="match status" value="1"/>
</dbReference>
<dbReference type="SUPFAM" id="SSF46785">
    <property type="entry name" value="Winged helix' DNA-binding domain"/>
    <property type="match status" value="1"/>
</dbReference>